<dbReference type="VEuPathDB" id="FungiDB:SCHCODRAFT_02497878"/>
<feature type="signal peptide" evidence="1">
    <location>
        <begin position="1"/>
        <end position="19"/>
    </location>
</feature>
<dbReference type="Gene3D" id="2.40.40.10">
    <property type="entry name" value="RlpA-like domain"/>
    <property type="match status" value="1"/>
</dbReference>
<proteinExistence type="predicted"/>
<dbReference type="GeneID" id="9586098"/>
<name>D8PQZ8_SCHCM</name>
<sequence length="123" mass="13248">MFAKVAIFASAVLIGSATAYNGRAFPEKTNGKVYECGFAVQNNDYAAFVSPARFNASHCGAEVQASSPYGVGETIYPILAGTYENCSGCGDNDIQVTPDAYKEATSHLANQDWISVVWVYKTW</sequence>
<keyword evidence="1" id="KW-0732">Signal</keyword>
<feature type="chain" id="PRO_5003120195" description="Non-Catalytic module family EXPN protein" evidence="1">
    <location>
        <begin position="20"/>
        <end position="123"/>
    </location>
</feature>
<dbReference type="KEGG" id="scm:SCHCO_02497878"/>
<organism evidence="3">
    <name type="scientific">Schizophyllum commune (strain H4-8 / FGSC 9210)</name>
    <name type="common">Split gill fungus</name>
    <dbReference type="NCBI Taxonomy" id="578458"/>
    <lineage>
        <taxon>Eukaryota</taxon>
        <taxon>Fungi</taxon>
        <taxon>Dikarya</taxon>
        <taxon>Basidiomycota</taxon>
        <taxon>Agaricomycotina</taxon>
        <taxon>Agaricomycetes</taxon>
        <taxon>Agaricomycetidae</taxon>
        <taxon>Agaricales</taxon>
        <taxon>Schizophyllaceae</taxon>
        <taxon>Schizophyllum</taxon>
    </lineage>
</organism>
<dbReference type="RefSeq" id="XP_003036643.1">
    <property type="nucleotide sequence ID" value="XM_003036597.1"/>
</dbReference>
<dbReference type="Proteomes" id="UP000007431">
    <property type="component" value="Unassembled WGS sequence"/>
</dbReference>
<evidence type="ECO:0000313" key="2">
    <source>
        <dbReference type="EMBL" id="EFJ01741.1"/>
    </source>
</evidence>
<feature type="non-terminal residue" evidence="2">
    <location>
        <position position="123"/>
    </location>
</feature>
<dbReference type="EMBL" id="GL377302">
    <property type="protein sequence ID" value="EFJ01741.1"/>
    <property type="molecule type" value="Genomic_DNA"/>
</dbReference>
<evidence type="ECO:0008006" key="4">
    <source>
        <dbReference type="Google" id="ProtNLM"/>
    </source>
</evidence>
<dbReference type="OrthoDB" id="406505at2759"/>
<dbReference type="InterPro" id="IPR036908">
    <property type="entry name" value="RlpA-like_sf"/>
</dbReference>
<keyword evidence="3" id="KW-1185">Reference proteome</keyword>
<dbReference type="HOGENOM" id="CLU_2016524_0_0_1"/>
<reference evidence="2 3" key="1">
    <citation type="journal article" date="2010" name="Nat. Biotechnol.">
        <title>Genome sequence of the model mushroom Schizophyllum commune.</title>
        <authorList>
            <person name="Ohm R.A."/>
            <person name="de Jong J.F."/>
            <person name="Lugones L.G."/>
            <person name="Aerts A."/>
            <person name="Kothe E."/>
            <person name="Stajich J.E."/>
            <person name="de Vries R.P."/>
            <person name="Record E."/>
            <person name="Levasseur A."/>
            <person name="Baker S.E."/>
            <person name="Bartholomew K.A."/>
            <person name="Coutinho P.M."/>
            <person name="Erdmann S."/>
            <person name="Fowler T.J."/>
            <person name="Gathman A.C."/>
            <person name="Lombard V."/>
            <person name="Henrissat B."/>
            <person name="Knabe N."/>
            <person name="Kuees U."/>
            <person name="Lilly W.W."/>
            <person name="Lindquist E."/>
            <person name="Lucas S."/>
            <person name="Magnuson J.K."/>
            <person name="Piumi F."/>
            <person name="Raudaskoski M."/>
            <person name="Salamov A."/>
            <person name="Schmutz J."/>
            <person name="Schwarze F.W.M.R."/>
            <person name="vanKuyk P.A."/>
            <person name="Horton J.S."/>
            <person name="Grigoriev I.V."/>
            <person name="Woesten H.A.B."/>
        </authorList>
    </citation>
    <scope>NUCLEOTIDE SEQUENCE [LARGE SCALE GENOMIC DNA]</scope>
    <source>
        <strain evidence="3">H4-8 / FGSC 9210</strain>
    </source>
</reference>
<dbReference type="AlphaFoldDB" id="D8PQZ8"/>
<gene>
    <name evidence="2" type="ORF">SCHCODRAFT_102775</name>
</gene>
<accession>D8PQZ8</accession>
<evidence type="ECO:0000256" key="1">
    <source>
        <dbReference type="SAM" id="SignalP"/>
    </source>
</evidence>
<evidence type="ECO:0000313" key="3">
    <source>
        <dbReference type="Proteomes" id="UP000007431"/>
    </source>
</evidence>
<dbReference type="CDD" id="cd22191">
    <property type="entry name" value="DPBB_RlpA_EXP_N-like"/>
    <property type="match status" value="1"/>
</dbReference>
<protein>
    <recommendedName>
        <fullName evidence="4">Non-Catalytic module family EXPN protein</fullName>
    </recommendedName>
</protein>
<dbReference type="InParanoid" id="D8PQZ8"/>